<keyword evidence="6" id="KW-0378">Hydrolase</keyword>
<evidence type="ECO:0000259" key="9">
    <source>
        <dbReference type="Pfam" id="PF00078"/>
    </source>
</evidence>
<dbReference type="OrthoDB" id="8060624at2759"/>
<evidence type="ECO:0000256" key="2">
    <source>
        <dbReference type="ARBA" id="ARBA00022679"/>
    </source>
</evidence>
<reference evidence="11 12" key="1">
    <citation type="journal article" date="2017" name="PLoS Biol.">
        <title>The sea cucumber genome provides insights into morphological evolution and visceral regeneration.</title>
        <authorList>
            <person name="Zhang X."/>
            <person name="Sun L."/>
            <person name="Yuan J."/>
            <person name="Sun Y."/>
            <person name="Gao Y."/>
            <person name="Zhang L."/>
            <person name="Li S."/>
            <person name="Dai H."/>
            <person name="Hamel J.F."/>
            <person name="Liu C."/>
            <person name="Yu Y."/>
            <person name="Liu S."/>
            <person name="Lin W."/>
            <person name="Guo K."/>
            <person name="Jin S."/>
            <person name="Xu P."/>
            <person name="Storey K.B."/>
            <person name="Huan P."/>
            <person name="Zhang T."/>
            <person name="Zhou Y."/>
            <person name="Zhang J."/>
            <person name="Lin C."/>
            <person name="Li X."/>
            <person name="Xing L."/>
            <person name="Huo D."/>
            <person name="Sun M."/>
            <person name="Wang L."/>
            <person name="Mercier A."/>
            <person name="Li F."/>
            <person name="Yang H."/>
            <person name="Xiang J."/>
        </authorList>
    </citation>
    <scope>NUCLEOTIDE SEQUENCE [LARGE SCALE GENOMIC DNA]</scope>
    <source>
        <strain evidence="11">Shaxun</strain>
        <tissue evidence="11">Muscle</tissue>
    </source>
</reference>
<protein>
    <recommendedName>
        <fullName evidence="13">Reverse transcriptase/retrotransposon-derived protein RNase H-like domain-containing protein</fullName>
    </recommendedName>
</protein>
<keyword evidence="5" id="KW-0255">Endonuclease</keyword>
<dbReference type="GO" id="GO:0003964">
    <property type="term" value="F:RNA-directed DNA polymerase activity"/>
    <property type="evidence" value="ECO:0007669"/>
    <property type="project" value="UniProtKB-KW"/>
</dbReference>
<keyword evidence="3" id="KW-0548">Nucleotidyltransferase</keyword>
<evidence type="ECO:0000259" key="10">
    <source>
        <dbReference type="Pfam" id="PF17919"/>
    </source>
</evidence>
<dbReference type="FunFam" id="3.30.70.270:FF:000020">
    <property type="entry name" value="Transposon Tf2-6 polyprotein-like Protein"/>
    <property type="match status" value="1"/>
</dbReference>
<keyword evidence="4" id="KW-0540">Nuclease</keyword>
<dbReference type="InterPro" id="IPR043502">
    <property type="entry name" value="DNA/RNA_pol_sf"/>
</dbReference>
<evidence type="ECO:0000256" key="7">
    <source>
        <dbReference type="ARBA" id="ARBA00022918"/>
    </source>
</evidence>
<evidence type="ECO:0008006" key="13">
    <source>
        <dbReference type="Google" id="ProtNLM"/>
    </source>
</evidence>
<gene>
    <name evidence="11" type="ORF">BSL78_24901</name>
</gene>
<evidence type="ECO:0000256" key="3">
    <source>
        <dbReference type="ARBA" id="ARBA00022695"/>
    </source>
</evidence>
<dbReference type="AlphaFoldDB" id="A0A2G8JR64"/>
<name>A0A2G8JR64_STIJA</name>
<proteinExistence type="predicted"/>
<dbReference type="InterPro" id="IPR000477">
    <property type="entry name" value="RT_dom"/>
</dbReference>
<feature type="domain" description="Reverse transcriptase/retrotransposon-derived protein RNase H-like" evidence="10">
    <location>
        <begin position="137"/>
        <end position="212"/>
    </location>
</feature>
<comment type="caution">
    <text evidence="11">The sequence shown here is derived from an EMBL/GenBank/DDBJ whole genome shotgun (WGS) entry which is preliminary data.</text>
</comment>
<dbReference type="Proteomes" id="UP000230750">
    <property type="component" value="Unassembled WGS sequence"/>
</dbReference>
<dbReference type="InterPro" id="IPR050951">
    <property type="entry name" value="Retrovirus_Pol_polyprotein"/>
</dbReference>
<dbReference type="EMBL" id="MRZV01001381">
    <property type="protein sequence ID" value="PIK38264.1"/>
    <property type="molecule type" value="Genomic_DNA"/>
</dbReference>
<dbReference type="SUPFAM" id="SSF56672">
    <property type="entry name" value="DNA/RNA polymerases"/>
    <property type="match status" value="1"/>
</dbReference>
<keyword evidence="7" id="KW-0695">RNA-directed DNA polymerase</keyword>
<evidence type="ECO:0000256" key="1">
    <source>
        <dbReference type="ARBA" id="ARBA00022670"/>
    </source>
</evidence>
<feature type="domain" description="Reverse transcriptase" evidence="9">
    <location>
        <begin position="3"/>
        <end position="71"/>
    </location>
</feature>
<dbReference type="Pfam" id="PF17919">
    <property type="entry name" value="RT_RNaseH_2"/>
    <property type="match status" value="1"/>
</dbReference>
<evidence type="ECO:0000256" key="5">
    <source>
        <dbReference type="ARBA" id="ARBA00022759"/>
    </source>
</evidence>
<evidence type="ECO:0000256" key="4">
    <source>
        <dbReference type="ARBA" id="ARBA00022722"/>
    </source>
</evidence>
<accession>A0A2G8JR64</accession>
<dbReference type="GO" id="GO:0004519">
    <property type="term" value="F:endonuclease activity"/>
    <property type="evidence" value="ECO:0007669"/>
    <property type="project" value="UniProtKB-KW"/>
</dbReference>
<dbReference type="InterPro" id="IPR041577">
    <property type="entry name" value="RT_RNaseH_2"/>
</dbReference>
<dbReference type="GO" id="GO:0008233">
    <property type="term" value="F:peptidase activity"/>
    <property type="evidence" value="ECO:0007669"/>
    <property type="project" value="UniProtKB-KW"/>
</dbReference>
<keyword evidence="12" id="KW-1185">Reference proteome</keyword>
<dbReference type="GO" id="GO:0006508">
    <property type="term" value="P:proteolysis"/>
    <property type="evidence" value="ECO:0007669"/>
    <property type="project" value="UniProtKB-KW"/>
</dbReference>
<organism evidence="11 12">
    <name type="scientific">Stichopus japonicus</name>
    <name type="common">Sea cucumber</name>
    <dbReference type="NCBI Taxonomy" id="307972"/>
    <lineage>
        <taxon>Eukaryota</taxon>
        <taxon>Metazoa</taxon>
        <taxon>Echinodermata</taxon>
        <taxon>Eleutherozoa</taxon>
        <taxon>Echinozoa</taxon>
        <taxon>Holothuroidea</taxon>
        <taxon>Aspidochirotacea</taxon>
        <taxon>Aspidochirotida</taxon>
        <taxon>Stichopodidae</taxon>
        <taxon>Apostichopus</taxon>
    </lineage>
</organism>
<evidence type="ECO:0000313" key="11">
    <source>
        <dbReference type="EMBL" id="PIK38264.1"/>
    </source>
</evidence>
<evidence type="ECO:0000256" key="6">
    <source>
        <dbReference type="ARBA" id="ARBA00022801"/>
    </source>
</evidence>
<sequence length="229" mass="25723">MLDELSGATVFSKIDLKSGYHQVRMKEGDEWKTAFKTKQGLYEWTVMPFGLTNAPSTFMRLMNQVLRAYISFVVSSQGLQVDEEKIRAIQEWPTHRQHQPSRSFHGLASFYRRFVPNFSSIASPLTAVVKKNVGFSWGEAQEKAFQALKDSLTHAPVLVLPDFNKTFEVECDASGIGIGAVLTQGGRPVAYFSEKLGGASLNYPTYDKEFMPLSEHWRLGSITCCPRSL</sequence>
<dbReference type="InterPro" id="IPR043128">
    <property type="entry name" value="Rev_trsase/Diguanyl_cyclase"/>
</dbReference>
<dbReference type="FunFam" id="3.10.10.10:FF:000007">
    <property type="entry name" value="Retrovirus-related Pol polyprotein from transposon 17.6-like Protein"/>
    <property type="match status" value="1"/>
</dbReference>
<dbReference type="PANTHER" id="PTHR37984:SF5">
    <property type="entry name" value="PROTEIN NYNRIN-LIKE"/>
    <property type="match status" value="1"/>
</dbReference>
<evidence type="ECO:0000313" key="12">
    <source>
        <dbReference type="Proteomes" id="UP000230750"/>
    </source>
</evidence>
<keyword evidence="2" id="KW-0808">Transferase</keyword>
<dbReference type="Pfam" id="PF00078">
    <property type="entry name" value="RVT_1"/>
    <property type="match status" value="1"/>
</dbReference>
<dbReference type="PANTHER" id="PTHR37984">
    <property type="entry name" value="PROTEIN CBG26694"/>
    <property type="match status" value="1"/>
</dbReference>
<keyword evidence="8" id="KW-0511">Multifunctional enzyme</keyword>
<keyword evidence="1" id="KW-0645">Protease</keyword>
<dbReference type="CDD" id="cd01647">
    <property type="entry name" value="RT_LTR"/>
    <property type="match status" value="1"/>
</dbReference>
<dbReference type="Gene3D" id="3.30.70.270">
    <property type="match status" value="2"/>
</dbReference>
<evidence type="ECO:0000256" key="8">
    <source>
        <dbReference type="ARBA" id="ARBA00023268"/>
    </source>
</evidence>